<proteinExistence type="predicted"/>
<feature type="signal peptide" evidence="2">
    <location>
        <begin position="1"/>
        <end position="20"/>
    </location>
</feature>
<organism evidence="5">
    <name type="scientific">Laccaria bicolor (strain S238N-H82 / ATCC MYA-4686)</name>
    <name type="common">Bicoloured deceiver</name>
    <name type="synonym">Laccaria laccata var. bicolor</name>
    <dbReference type="NCBI Taxonomy" id="486041"/>
    <lineage>
        <taxon>Eukaryota</taxon>
        <taxon>Fungi</taxon>
        <taxon>Dikarya</taxon>
        <taxon>Basidiomycota</taxon>
        <taxon>Agaricomycotina</taxon>
        <taxon>Agaricomycetes</taxon>
        <taxon>Agaricomycetidae</taxon>
        <taxon>Agaricales</taxon>
        <taxon>Agaricineae</taxon>
        <taxon>Hydnangiaceae</taxon>
        <taxon>Laccaria</taxon>
    </lineage>
</organism>
<dbReference type="GO" id="GO:0050832">
    <property type="term" value="P:defense response to fungus"/>
    <property type="evidence" value="ECO:0007669"/>
    <property type="project" value="InterPro"/>
</dbReference>
<dbReference type="AlphaFoldDB" id="B0CX21"/>
<accession>B0CX21</accession>
<evidence type="ECO:0000256" key="2">
    <source>
        <dbReference type="SAM" id="SignalP"/>
    </source>
</evidence>
<evidence type="ECO:0000313" key="4">
    <source>
        <dbReference type="EMBL" id="EDR13174.1"/>
    </source>
</evidence>
<dbReference type="KEGG" id="lbc:LACBIDRAFT_292422"/>
<dbReference type="RefSeq" id="XP_001875672.1">
    <property type="nucleotide sequence ID" value="XM_001875637.1"/>
</dbReference>
<sequence>MARIVLFLFALLASLVVVLASPVPIHDVQVLEKRVQHTGRGTWFHPGLGNCGEWNNDNDPIVAMGKAFYDRNQGSNCNQWMQIVNTANGNTAYAKTVDSCESCGDNDIDMSPAVFQQLAPLSQGQLVVTWHFQPK</sequence>
<dbReference type="EMBL" id="DS547093">
    <property type="protein sequence ID" value="EDR13174.1"/>
    <property type="molecule type" value="Genomic_DNA"/>
</dbReference>
<dbReference type="Pfam" id="PF00967">
    <property type="entry name" value="Barwin"/>
    <property type="match status" value="1"/>
</dbReference>
<dbReference type="InterPro" id="IPR001153">
    <property type="entry name" value="Barwin_dom"/>
</dbReference>
<protein>
    <submittedName>
        <fullName evidence="4">Expansin family protein</fullName>
    </submittedName>
</protein>
<dbReference type="Proteomes" id="UP000001194">
    <property type="component" value="Unassembled WGS sequence"/>
</dbReference>
<keyword evidence="1 2" id="KW-0732">Signal</keyword>
<evidence type="ECO:0000256" key="1">
    <source>
        <dbReference type="ARBA" id="ARBA00022729"/>
    </source>
</evidence>
<dbReference type="InParanoid" id="B0CX21"/>
<dbReference type="SUPFAM" id="SSF50685">
    <property type="entry name" value="Barwin-like endoglucanases"/>
    <property type="match status" value="1"/>
</dbReference>
<dbReference type="OrthoDB" id="406505at2759"/>
<name>B0CX21_LACBS</name>
<dbReference type="CDD" id="cd22191">
    <property type="entry name" value="DPBB_RlpA_EXP_N-like"/>
    <property type="match status" value="1"/>
</dbReference>
<dbReference type="PANTHER" id="PTHR31836:SF28">
    <property type="entry name" value="SRCR DOMAIN-CONTAINING PROTEIN-RELATED"/>
    <property type="match status" value="1"/>
</dbReference>
<evidence type="ECO:0000259" key="3">
    <source>
        <dbReference type="Pfam" id="PF00967"/>
    </source>
</evidence>
<dbReference type="InterPro" id="IPR036908">
    <property type="entry name" value="RlpA-like_sf"/>
</dbReference>
<gene>
    <name evidence="4" type="ORF">LACBIDRAFT_292422</name>
</gene>
<feature type="chain" id="PRO_5002748959" evidence="2">
    <location>
        <begin position="21"/>
        <end position="135"/>
    </location>
</feature>
<feature type="domain" description="Barwin" evidence="3">
    <location>
        <begin position="73"/>
        <end position="120"/>
    </location>
</feature>
<dbReference type="STRING" id="486041.B0CX21"/>
<dbReference type="PANTHER" id="PTHR31836">
    <property type="match status" value="1"/>
</dbReference>
<evidence type="ECO:0000313" key="5">
    <source>
        <dbReference type="Proteomes" id="UP000001194"/>
    </source>
</evidence>
<dbReference type="InterPro" id="IPR051477">
    <property type="entry name" value="Expansin_CellWall"/>
</dbReference>
<keyword evidence="5" id="KW-1185">Reference proteome</keyword>
<dbReference type="GeneID" id="6071848"/>
<dbReference type="HOGENOM" id="CLU_047639_6_0_1"/>
<dbReference type="Gene3D" id="2.40.40.10">
    <property type="entry name" value="RlpA-like domain"/>
    <property type="match status" value="1"/>
</dbReference>
<reference evidence="4 5" key="1">
    <citation type="journal article" date="2008" name="Nature">
        <title>The genome of Laccaria bicolor provides insights into mycorrhizal symbiosis.</title>
        <authorList>
            <person name="Martin F."/>
            <person name="Aerts A."/>
            <person name="Ahren D."/>
            <person name="Brun A."/>
            <person name="Danchin E.G.J."/>
            <person name="Duchaussoy F."/>
            <person name="Gibon J."/>
            <person name="Kohler A."/>
            <person name="Lindquist E."/>
            <person name="Pereda V."/>
            <person name="Salamov A."/>
            <person name="Shapiro H.J."/>
            <person name="Wuyts J."/>
            <person name="Blaudez D."/>
            <person name="Buee M."/>
            <person name="Brokstein P."/>
            <person name="Canbaeck B."/>
            <person name="Cohen D."/>
            <person name="Courty P.E."/>
            <person name="Coutinho P.M."/>
            <person name="Delaruelle C."/>
            <person name="Detter J.C."/>
            <person name="Deveau A."/>
            <person name="DiFazio S."/>
            <person name="Duplessis S."/>
            <person name="Fraissinet-Tachet L."/>
            <person name="Lucic E."/>
            <person name="Frey-Klett P."/>
            <person name="Fourrey C."/>
            <person name="Feussner I."/>
            <person name="Gay G."/>
            <person name="Grimwood J."/>
            <person name="Hoegger P.J."/>
            <person name="Jain P."/>
            <person name="Kilaru S."/>
            <person name="Labbe J."/>
            <person name="Lin Y.C."/>
            <person name="Legue V."/>
            <person name="Le Tacon F."/>
            <person name="Marmeisse R."/>
            <person name="Melayah D."/>
            <person name="Montanini B."/>
            <person name="Muratet M."/>
            <person name="Nehls U."/>
            <person name="Niculita-Hirzel H."/>
            <person name="Oudot-Le Secq M.P."/>
            <person name="Peter M."/>
            <person name="Quesneville H."/>
            <person name="Rajashekar B."/>
            <person name="Reich M."/>
            <person name="Rouhier N."/>
            <person name="Schmutz J."/>
            <person name="Yin T."/>
            <person name="Chalot M."/>
            <person name="Henrissat B."/>
            <person name="Kuees U."/>
            <person name="Lucas S."/>
            <person name="Van de Peer Y."/>
            <person name="Podila G.K."/>
            <person name="Polle A."/>
            <person name="Pukkila P.J."/>
            <person name="Richardson P.M."/>
            <person name="Rouze P."/>
            <person name="Sanders I.R."/>
            <person name="Stajich J.E."/>
            <person name="Tunlid A."/>
            <person name="Tuskan G."/>
            <person name="Grigoriev I.V."/>
        </authorList>
    </citation>
    <scope>NUCLEOTIDE SEQUENCE [LARGE SCALE GENOMIC DNA]</scope>
    <source>
        <strain evidence="5">S238N-H82 / ATCC MYA-4686</strain>
    </source>
</reference>
<dbReference type="GO" id="GO:0042742">
    <property type="term" value="P:defense response to bacterium"/>
    <property type="evidence" value="ECO:0007669"/>
    <property type="project" value="InterPro"/>
</dbReference>